<dbReference type="Gene3D" id="1.10.357.10">
    <property type="entry name" value="Tetracycline Repressor, domain 2"/>
    <property type="match status" value="1"/>
</dbReference>
<evidence type="ECO:0000313" key="2">
    <source>
        <dbReference type="EMBL" id="GGY73842.1"/>
    </source>
</evidence>
<dbReference type="SUPFAM" id="SSF46689">
    <property type="entry name" value="Homeodomain-like"/>
    <property type="match status" value="1"/>
</dbReference>
<evidence type="ECO:0000313" key="3">
    <source>
        <dbReference type="Proteomes" id="UP000601597"/>
    </source>
</evidence>
<organism evidence="2 3">
    <name type="scientific">Marinobacter zhanjiangensis</name>
    <dbReference type="NCBI Taxonomy" id="578215"/>
    <lineage>
        <taxon>Bacteria</taxon>
        <taxon>Pseudomonadati</taxon>
        <taxon>Pseudomonadota</taxon>
        <taxon>Gammaproteobacteria</taxon>
        <taxon>Pseudomonadales</taxon>
        <taxon>Marinobacteraceae</taxon>
        <taxon>Marinobacter</taxon>
    </lineage>
</organism>
<comment type="caution">
    <text evidence="2">The sequence shown here is derived from an EMBL/GenBank/DDBJ whole genome shotgun (WGS) entry which is preliminary data.</text>
</comment>
<accession>A0ABQ3B0V7</accession>
<gene>
    <name evidence="2" type="ORF">GCM10007071_21460</name>
</gene>
<proteinExistence type="predicted"/>
<dbReference type="RefSeq" id="WP_189576226.1">
    <property type="nucleotide sequence ID" value="NZ_BMXV01000004.1"/>
</dbReference>
<protein>
    <recommendedName>
        <fullName evidence="1">QsdR TetR regulatory C-terminal domain-containing protein</fullName>
    </recommendedName>
</protein>
<dbReference type="Pfam" id="PF18598">
    <property type="entry name" value="TetR_C_36"/>
    <property type="match status" value="1"/>
</dbReference>
<name>A0ABQ3B0V7_9GAMM</name>
<keyword evidence="3" id="KW-1185">Reference proteome</keyword>
<dbReference type="InterPro" id="IPR009057">
    <property type="entry name" value="Homeodomain-like_sf"/>
</dbReference>
<reference evidence="3" key="1">
    <citation type="journal article" date="2019" name="Int. J. Syst. Evol. Microbiol.">
        <title>The Global Catalogue of Microorganisms (GCM) 10K type strain sequencing project: providing services to taxonomists for standard genome sequencing and annotation.</title>
        <authorList>
            <consortium name="The Broad Institute Genomics Platform"/>
            <consortium name="The Broad Institute Genome Sequencing Center for Infectious Disease"/>
            <person name="Wu L."/>
            <person name="Ma J."/>
        </authorList>
    </citation>
    <scope>NUCLEOTIDE SEQUENCE [LARGE SCALE GENOMIC DNA]</scope>
    <source>
        <strain evidence="3">KCTC 22280</strain>
    </source>
</reference>
<sequence>MTDQQNTPLSQFVRHPSHRATPLDVLKEARRRWLRGERISLNELAESVGIGRTTLFRWVGTKELLMAEIMWSVYEPTLKQARETASGSGADYIANVCRYTMTAVIESRPLRQFISDDPQFALQILTSTRLLQERRLNAMKQLLLEEQEKGTIAPGLEIDSLALIIIRLTESFTYSDLIVGRRPAIEEACKAIRTLCGSQPASSTA</sequence>
<feature type="domain" description="QsdR TetR regulatory C-terminal" evidence="1">
    <location>
        <begin position="88"/>
        <end position="195"/>
    </location>
</feature>
<dbReference type="Proteomes" id="UP000601597">
    <property type="component" value="Unassembled WGS sequence"/>
</dbReference>
<evidence type="ECO:0000259" key="1">
    <source>
        <dbReference type="Pfam" id="PF18598"/>
    </source>
</evidence>
<dbReference type="EMBL" id="BMXV01000004">
    <property type="protein sequence ID" value="GGY73842.1"/>
    <property type="molecule type" value="Genomic_DNA"/>
</dbReference>
<dbReference type="InterPro" id="IPR041485">
    <property type="entry name" value="TetR_C_36"/>
</dbReference>